<dbReference type="SMR" id="A0AAX2KMN7"/>
<reference evidence="1 2" key="1">
    <citation type="submission" date="2018-06" db="EMBL/GenBank/DDBJ databases">
        <authorList>
            <consortium name="Pathogen Informatics"/>
            <person name="Doyle S."/>
        </authorList>
    </citation>
    <scope>NUCLEOTIDE SEQUENCE [LARGE SCALE GENOMIC DNA]</scope>
    <source>
        <strain evidence="1 2">NCTC13379</strain>
    </source>
</reference>
<protein>
    <recommendedName>
        <fullName evidence="3">Phi-29-like late activator</fullName>
    </recommendedName>
</protein>
<accession>A0AAX2KMN7</accession>
<proteinExistence type="predicted"/>
<dbReference type="RefSeq" id="WP_002393276.1">
    <property type="nucleotide sequence ID" value="NZ_BLPK01000003.1"/>
</dbReference>
<evidence type="ECO:0000313" key="1">
    <source>
        <dbReference type="EMBL" id="STP63621.1"/>
    </source>
</evidence>
<dbReference type="EMBL" id="UGIX01000001">
    <property type="protein sequence ID" value="STP63621.1"/>
    <property type="molecule type" value="Genomic_DNA"/>
</dbReference>
<sequence length="204" mass="24449">MDKELIKKNIKLMDATIEKMIHVMSSIHKLQLSVKELEDSNELTVSYVKRECTKLEERVKELRPSISRCVFMYREYVEEFETKLRDRIVTEKFFRIKRFYGKEVLAFKEFQEKYQNYIPKDIIDIKKQVRQKLEEVGYEIDGAFEGDFTSWVGVYARPKDKPTYLDPANAEEVVLQEKYSVNGFKQDFSEWFEFEIKDNVVYGI</sequence>
<name>A0AAX2KMN7_ENTFL</name>
<organism evidence="1 2">
    <name type="scientific">Enterococcus faecalis</name>
    <name type="common">Streptococcus faecalis</name>
    <dbReference type="NCBI Taxonomy" id="1351"/>
    <lineage>
        <taxon>Bacteria</taxon>
        <taxon>Bacillati</taxon>
        <taxon>Bacillota</taxon>
        <taxon>Bacilli</taxon>
        <taxon>Lactobacillales</taxon>
        <taxon>Enterococcaceae</taxon>
        <taxon>Enterococcus</taxon>
    </lineage>
</organism>
<gene>
    <name evidence="1" type="ORF">NCTC13379_00465</name>
</gene>
<evidence type="ECO:0000313" key="2">
    <source>
        <dbReference type="Proteomes" id="UP000254396"/>
    </source>
</evidence>
<comment type="caution">
    <text evidence="1">The sequence shown here is derived from an EMBL/GenBank/DDBJ whole genome shotgun (WGS) entry which is preliminary data.</text>
</comment>
<dbReference type="Proteomes" id="UP000254396">
    <property type="component" value="Unassembled WGS sequence"/>
</dbReference>
<evidence type="ECO:0008006" key="3">
    <source>
        <dbReference type="Google" id="ProtNLM"/>
    </source>
</evidence>
<dbReference type="AlphaFoldDB" id="A0AAX2KMN7"/>